<reference evidence="6" key="3">
    <citation type="submission" date="2012-09" db="EMBL/GenBank/DDBJ databases">
        <authorList>
            <consortium name="VectorBase"/>
        </authorList>
    </citation>
    <scope>NUCLEOTIDE SEQUENCE</scope>
    <source>
        <strain evidence="6">Liverpool</strain>
    </source>
</reference>
<gene>
    <name evidence="6" type="ORF">AaeL_AAEL011683</name>
</gene>
<evidence type="ECO:0000256" key="3">
    <source>
        <dbReference type="ARBA" id="ARBA00023128"/>
    </source>
</evidence>
<dbReference type="GO" id="GO:0005743">
    <property type="term" value="C:mitochondrial inner membrane"/>
    <property type="evidence" value="ECO:0007669"/>
    <property type="project" value="UniProtKB-SubCell"/>
</dbReference>
<accession>A6KW06</accession>
<dbReference type="EMBL" id="CH477788">
    <property type="protein sequence ID" value="EAT36210.1"/>
    <property type="molecule type" value="Genomic_DNA"/>
</dbReference>
<dbReference type="AlphaFoldDB" id="Q16PC8"/>
<protein>
    <submittedName>
        <fullName evidence="7">AAEL011683-PA</fullName>
    </submittedName>
    <submittedName>
        <fullName evidence="6">AAEL011683-PB</fullName>
    </submittedName>
</protein>
<feature type="compositionally biased region" description="Basic and acidic residues" evidence="4">
    <location>
        <begin position="8"/>
        <end position="23"/>
    </location>
</feature>
<dbReference type="SUPFAM" id="SSF46977">
    <property type="entry name" value="Succinate dehydrogenase/fumarate reductase flavoprotein C-terminal domain"/>
    <property type="match status" value="1"/>
</dbReference>
<evidence type="ECO:0000313" key="6">
    <source>
        <dbReference type="EMBL" id="EAT36209.1"/>
    </source>
</evidence>
<accession>Q16PC8</accession>
<evidence type="ECO:0000259" key="5">
    <source>
        <dbReference type="Pfam" id="PF02910"/>
    </source>
</evidence>
<keyword evidence="2" id="KW-0472">Membrane</keyword>
<dbReference type="eggNOG" id="KOG2403">
    <property type="taxonomic scope" value="Eukaryota"/>
</dbReference>
<dbReference type="Pfam" id="PF02910">
    <property type="entry name" value="Succ_DH_flav_C"/>
    <property type="match status" value="1"/>
</dbReference>
<feature type="domain" description="Fumarate reductase/succinate dehydrogenase flavoprotein-like C-terminal" evidence="5">
    <location>
        <begin position="6"/>
        <end position="68"/>
    </location>
</feature>
<dbReference type="GO" id="GO:0016491">
    <property type="term" value="F:oxidoreductase activity"/>
    <property type="evidence" value="ECO:0007669"/>
    <property type="project" value="InterPro"/>
</dbReference>
<dbReference type="InterPro" id="IPR015939">
    <property type="entry name" value="Fum_Rdtase/Succ_DH_flav-like_C"/>
</dbReference>
<keyword evidence="2" id="KW-0999">Mitochondrion inner membrane</keyword>
<comment type="subcellular location">
    <subcellularLocation>
        <location evidence="1">Mitochondrion inner membrane</location>
        <topology evidence="1">Peripheral membrane protein</topology>
        <orientation evidence="1">Matrix side</orientation>
    </subcellularLocation>
</comment>
<dbReference type="HOGENOM" id="CLU_2795978_0_0_1"/>
<evidence type="ECO:0000256" key="2">
    <source>
        <dbReference type="ARBA" id="ARBA00022792"/>
    </source>
</evidence>
<dbReference type="PaxDb" id="7159-AAEL011683-PA"/>
<dbReference type="Gene3D" id="4.10.80.40">
    <property type="entry name" value="succinate dehydrogenase protein domain"/>
    <property type="match status" value="1"/>
</dbReference>
<dbReference type="InterPro" id="IPR037099">
    <property type="entry name" value="Fum_R/Succ_DH_flav-like_C_sf"/>
</dbReference>
<sequence length="68" mass="8024">MPLKRHLRPDYSKPLEGQQKKPVEEHWRKHTLTWIDPETGAVKIDYRPVIDQTLSEECNTVPPAIRSY</sequence>
<dbReference type="InParanoid" id="Q16PC8"/>
<dbReference type="EMBL" id="CH477788">
    <property type="protein sequence ID" value="EAT36209.1"/>
    <property type="molecule type" value="Genomic_DNA"/>
</dbReference>
<evidence type="ECO:0000256" key="4">
    <source>
        <dbReference type="SAM" id="MobiDB-lite"/>
    </source>
</evidence>
<keyword evidence="3" id="KW-0496">Mitochondrion</keyword>
<dbReference type="STRING" id="7159.Q16PC8"/>
<reference evidence="6" key="2">
    <citation type="journal article" date="2007" name="Science">
        <title>Genome sequence of Aedes aegypti, a major arbovirus vector.</title>
        <authorList>
            <person name="Nene V."/>
            <person name="Wortman J.R."/>
            <person name="Lawson D."/>
            <person name="Haas B."/>
            <person name="Kodira C."/>
            <person name="Tu Z.J."/>
            <person name="Loftus B."/>
            <person name="Xi Z."/>
            <person name="Megy K."/>
            <person name="Grabherr M."/>
            <person name="Ren Q."/>
            <person name="Zdobnov E.M."/>
            <person name="Lobo N.F."/>
            <person name="Campbell K.S."/>
            <person name="Brown S.E."/>
            <person name="Bonaldo M.F."/>
            <person name="Zhu J."/>
            <person name="Sinkins S.P."/>
            <person name="Hogenkamp D.G."/>
            <person name="Amedeo P."/>
            <person name="Arensburger P."/>
            <person name="Atkinson P.W."/>
            <person name="Bidwell S."/>
            <person name="Biedler J."/>
            <person name="Birney E."/>
            <person name="Bruggner R.V."/>
            <person name="Costas J."/>
            <person name="Coy M.R."/>
            <person name="Crabtree J."/>
            <person name="Crawford M."/>
            <person name="Debruyn B."/>
            <person name="Decaprio D."/>
            <person name="Eiglmeier K."/>
            <person name="Eisenstadt E."/>
            <person name="El-Dorry H."/>
            <person name="Gelbart W.M."/>
            <person name="Gomes S.L."/>
            <person name="Hammond M."/>
            <person name="Hannick L.I."/>
            <person name="Hogan J.R."/>
            <person name="Holmes M.H."/>
            <person name="Jaffe D."/>
            <person name="Johnston J.S."/>
            <person name="Kennedy R.C."/>
            <person name="Koo H."/>
            <person name="Kravitz S."/>
            <person name="Kriventseva E.V."/>
            <person name="Kulp D."/>
            <person name="Labutti K."/>
            <person name="Lee E."/>
            <person name="Li S."/>
            <person name="Lovin D.D."/>
            <person name="Mao C."/>
            <person name="Mauceli E."/>
            <person name="Menck C.F."/>
            <person name="Miller J.R."/>
            <person name="Montgomery P."/>
            <person name="Mori A."/>
            <person name="Nascimento A.L."/>
            <person name="Naveira H.F."/>
            <person name="Nusbaum C."/>
            <person name="O'leary S."/>
            <person name="Orvis J."/>
            <person name="Pertea M."/>
            <person name="Quesneville H."/>
            <person name="Reidenbach K.R."/>
            <person name="Rogers Y.H."/>
            <person name="Roth C.W."/>
            <person name="Schneider J.R."/>
            <person name="Schatz M."/>
            <person name="Shumway M."/>
            <person name="Stanke M."/>
            <person name="Stinson E.O."/>
            <person name="Tubio J.M."/>
            <person name="Vanzee J.P."/>
            <person name="Verjovski-Almeida S."/>
            <person name="Werner D."/>
            <person name="White O."/>
            <person name="Wyder S."/>
            <person name="Zeng Q."/>
            <person name="Zhao Q."/>
            <person name="Zhao Y."/>
            <person name="Hill C.A."/>
            <person name="Raikhel A.S."/>
            <person name="Soares M.B."/>
            <person name="Knudson D.L."/>
            <person name="Lee N.H."/>
            <person name="Galagan J."/>
            <person name="Salzberg S.L."/>
            <person name="Paulsen I.T."/>
            <person name="Dimopoulos G."/>
            <person name="Collins F.H."/>
            <person name="Birren B."/>
            <person name="Fraser-Liggett C.M."/>
            <person name="Severson D.W."/>
        </authorList>
    </citation>
    <scope>NUCLEOTIDE SEQUENCE [LARGE SCALE GENOMIC DNA]</scope>
    <source>
        <strain evidence="6">Liverpool</strain>
    </source>
</reference>
<reference evidence="6" key="1">
    <citation type="submission" date="2005-10" db="EMBL/GenBank/DDBJ databases">
        <authorList>
            <person name="Loftus B.J."/>
            <person name="Nene V.M."/>
            <person name="Hannick L.I."/>
            <person name="Bidwell S."/>
            <person name="Haas B."/>
            <person name="Amedeo P."/>
            <person name="Orvis J."/>
            <person name="Wortman J.R."/>
            <person name="White O.R."/>
            <person name="Salzberg S."/>
            <person name="Shumway M."/>
            <person name="Koo H."/>
            <person name="Zhao Y."/>
            <person name="Holmes M."/>
            <person name="Miller J."/>
            <person name="Schatz M."/>
            <person name="Pop M."/>
            <person name="Pai G."/>
            <person name="Utterback T."/>
            <person name="Rogers Y.-H."/>
            <person name="Kravitz S."/>
            <person name="Fraser C.M."/>
        </authorList>
    </citation>
    <scope>NUCLEOTIDE SEQUENCE</scope>
    <source>
        <strain evidence="6">Liverpool</strain>
    </source>
</reference>
<dbReference type="FunFam" id="4.10.80.40:FF:000004">
    <property type="entry name" value="Succinate dehydrogenase [ubiquinone] flavoprotein subunit, mitochondrial"/>
    <property type="match status" value="1"/>
</dbReference>
<proteinExistence type="predicted"/>
<organism evidence="6 8">
    <name type="scientific">Aedes aegypti</name>
    <name type="common">Yellowfever mosquito</name>
    <name type="synonym">Culex aegypti</name>
    <dbReference type="NCBI Taxonomy" id="7159"/>
    <lineage>
        <taxon>Eukaryota</taxon>
        <taxon>Metazoa</taxon>
        <taxon>Ecdysozoa</taxon>
        <taxon>Arthropoda</taxon>
        <taxon>Hexapoda</taxon>
        <taxon>Insecta</taxon>
        <taxon>Pterygota</taxon>
        <taxon>Neoptera</taxon>
        <taxon>Endopterygota</taxon>
        <taxon>Diptera</taxon>
        <taxon>Nematocera</taxon>
        <taxon>Culicoidea</taxon>
        <taxon>Culicidae</taxon>
        <taxon>Culicinae</taxon>
        <taxon>Aedini</taxon>
        <taxon>Aedes</taxon>
        <taxon>Stegomyia</taxon>
    </lineage>
</organism>
<dbReference type="VEuPathDB" id="VectorBase:AAEL010608"/>
<evidence type="ECO:0000313" key="7">
    <source>
        <dbReference type="EMBL" id="EAT36210.1"/>
    </source>
</evidence>
<dbReference type="Proteomes" id="UP000682892">
    <property type="component" value="Unassembled WGS sequence"/>
</dbReference>
<evidence type="ECO:0000313" key="8">
    <source>
        <dbReference type="Proteomes" id="UP000682892"/>
    </source>
</evidence>
<name>Q16PC8_AEDAE</name>
<evidence type="ECO:0000256" key="1">
    <source>
        <dbReference type="ARBA" id="ARBA00004443"/>
    </source>
</evidence>
<feature type="region of interest" description="Disordered" evidence="4">
    <location>
        <begin position="1"/>
        <end position="23"/>
    </location>
</feature>